<dbReference type="EMBL" id="JASCZI010156051">
    <property type="protein sequence ID" value="MED6178509.1"/>
    <property type="molecule type" value="Genomic_DNA"/>
</dbReference>
<feature type="non-terminal residue" evidence="2">
    <location>
        <position position="1"/>
    </location>
</feature>
<evidence type="ECO:0000313" key="3">
    <source>
        <dbReference type="Proteomes" id="UP001341840"/>
    </source>
</evidence>
<sequence length="101" mass="10824">DGGVDSQQENSAAQVQVEVPIAEGPSKRFRAKQPVRPRLTKKLLPEQNLPEQHGSIESSQQIAPQPPTSPVAGPSKETLAAAGPSAHKIWQFMPTPGLNQK</sequence>
<evidence type="ECO:0000313" key="2">
    <source>
        <dbReference type="EMBL" id="MED6178509.1"/>
    </source>
</evidence>
<evidence type="ECO:0000256" key="1">
    <source>
        <dbReference type="SAM" id="MobiDB-lite"/>
    </source>
</evidence>
<organism evidence="2 3">
    <name type="scientific">Stylosanthes scabra</name>
    <dbReference type="NCBI Taxonomy" id="79078"/>
    <lineage>
        <taxon>Eukaryota</taxon>
        <taxon>Viridiplantae</taxon>
        <taxon>Streptophyta</taxon>
        <taxon>Embryophyta</taxon>
        <taxon>Tracheophyta</taxon>
        <taxon>Spermatophyta</taxon>
        <taxon>Magnoliopsida</taxon>
        <taxon>eudicotyledons</taxon>
        <taxon>Gunneridae</taxon>
        <taxon>Pentapetalae</taxon>
        <taxon>rosids</taxon>
        <taxon>fabids</taxon>
        <taxon>Fabales</taxon>
        <taxon>Fabaceae</taxon>
        <taxon>Papilionoideae</taxon>
        <taxon>50 kb inversion clade</taxon>
        <taxon>dalbergioids sensu lato</taxon>
        <taxon>Dalbergieae</taxon>
        <taxon>Pterocarpus clade</taxon>
        <taxon>Stylosanthes</taxon>
    </lineage>
</organism>
<keyword evidence="3" id="KW-1185">Reference proteome</keyword>
<gene>
    <name evidence="2" type="ORF">PIB30_108349</name>
</gene>
<proteinExistence type="predicted"/>
<accession>A0ABU6VZE9</accession>
<name>A0ABU6VZE9_9FABA</name>
<dbReference type="Proteomes" id="UP001341840">
    <property type="component" value="Unassembled WGS sequence"/>
</dbReference>
<feature type="compositionally biased region" description="Basic residues" evidence="1">
    <location>
        <begin position="27"/>
        <end position="41"/>
    </location>
</feature>
<reference evidence="2 3" key="1">
    <citation type="journal article" date="2023" name="Plants (Basel)">
        <title>Bridging the Gap: Combining Genomics and Transcriptomics Approaches to Understand Stylosanthes scabra, an Orphan Legume from the Brazilian Caatinga.</title>
        <authorList>
            <person name="Ferreira-Neto J.R.C."/>
            <person name="da Silva M.D."/>
            <person name="Binneck E."/>
            <person name="de Melo N.F."/>
            <person name="da Silva R.H."/>
            <person name="de Melo A.L.T.M."/>
            <person name="Pandolfi V."/>
            <person name="Bustamante F.O."/>
            <person name="Brasileiro-Vidal A.C."/>
            <person name="Benko-Iseppon A.M."/>
        </authorList>
    </citation>
    <scope>NUCLEOTIDE SEQUENCE [LARGE SCALE GENOMIC DNA]</scope>
    <source>
        <tissue evidence="2">Leaves</tissue>
    </source>
</reference>
<feature type="region of interest" description="Disordered" evidence="1">
    <location>
        <begin position="1"/>
        <end position="101"/>
    </location>
</feature>
<feature type="compositionally biased region" description="Polar residues" evidence="1">
    <location>
        <begin position="1"/>
        <end position="14"/>
    </location>
</feature>
<comment type="caution">
    <text evidence="2">The sequence shown here is derived from an EMBL/GenBank/DDBJ whole genome shotgun (WGS) entry which is preliminary data.</text>
</comment>
<protein>
    <submittedName>
        <fullName evidence="2">Uncharacterized protein</fullName>
    </submittedName>
</protein>